<feature type="compositionally biased region" description="Low complexity" evidence="1">
    <location>
        <begin position="16"/>
        <end position="34"/>
    </location>
</feature>
<dbReference type="Proteomes" id="UP000324222">
    <property type="component" value="Unassembled WGS sequence"/>
</dbReference>
<feature type="region of interest" description="Disordered" evidence="1">
    <location>
        <begin position="1"/>
        <end position="36"/>
    </location>
</feature>
<dbReference type="EMBL" id="VSRR010034575">
    <property type="protein sequence ID" value="MPC72349.1"/>
    <property type="molecule type" value="Genomic_DNA"/>
</dbReference>
<dbReference type="AlphaFoldDB" id="A0A5B7HRG8"/>
<name>A0A5B7HRG8_PORTR</name>
<organism evidence="2 3">
    <name type="scientific">Portunus trituberculatus</name>
    <name type="common">Swimming crab</name>
    <name type="synonym">Neptunus trituberculatus</name>
    <dbReference type="NCBI Taxonomy" id="210409"/>
    <lineage>
        <taxon>Eukaryota</taxon>
        <taxon>Metazoa</taxon>
        <taxon>Ecdysozoa</taxon>
        <taxon>Arthropoda</taxon>
        <taxon>Crustacea</taxon>
        <taxon>Multicrustacea</taxon>
        <taxon>Malacostraca</taxon>
        <taxon>Eumalacostraca</taxon>
        <taxon>Eucarida</taxon>
        <taxon>Decapoda</taxon>
        <taxon>Pleocyemata</taxon>
        <taxon>Brachyura</taxon>
        <taxon>Eubrachyura</taxon>
        <taxon>Portunoidea</taxon>
        <taxon>Portunidae</taxon>
        <taxon>Portuninae</taxon>
        <taxon>Portunus</taxon>
    </lineage>
</organism>
<evidence type="ECO:0000313" key="2">
    <source>
        <dbReference type="EMBL" id="MPC72349.1"/>
    </source>
</evidence>
<evidence type="ECO:0000256" key="1">
    <source>
        <dbReference type="SAM" id="MobiDB-lite"/>
    </source>
</evidence>
<accession>A0A5B7HRG8</accession>
<feature type="compositionally biased region" description="Low complexity" evidence="1">
    <location>
        <begin position="61"/>
        <end position="73"/>
    </location>
</feature>
<sequence length="107" mass="10990">MVGGESAARLARLPDAGVKAGRSAAGGRAGHANGVLTSSLPIAPHALFLPSTPTPRSFLAPRRPSSPSTPLRPDASPRLHAERPHTHVSRGAASGEQYTCIILPTCP</sequence>
<gene>
    <name evidence="2" type="ORF">E2C01_066652</name>
</gene>
<keyword evidence="3" id="KW-1185">Reference proteome</keyword>
<feature type="region of interest" description="Disordered" evidence="1">
    <location>
        <begin position="51"/>
        <end position="94"/>
    </location>
</feature>
<reference evidence="2 3" key="1">
    <citation type="submission" date="2019-05" db="EMBL/GenBank/DDBJ databases">
        <title>Another draft genome of Portunus trituberculatus and its Hox gene families provides insights of decapod evolution.</title>
        <authorList>
            <person name="Jeong J.-H."/>
            <person name="Song I."/>
            <person name="Kim S."/>
            <person name="Choi T."/>
            <person name="Kim D."/>
            <person name="Ryu S."/>
            <person name="Kim W."/>
        </authorList>
    </citation>
    <scope>NUCLEOTIDE SEQUENCE [LARGE SCALE GENOMIC DNA]</scope>
    <source>
        <tissue evidence="2">Muscle</tissue>
    </source>
</reference>
<proteinExistence type="predicted"/>
<feature type="compositionally biased region" description="Basic and acidic residues" evidence="1">
    <location>
        <begin position="75"/>
        <end position="85"/>
    </location>
</feature>
<comment type="caution">
    <text evidence="2">The sequence shown here is derived from an EMBL/GenBank/DDBJ whole genome shotgun (WGS) entry which is preliminary data.</text>
</comment>
<evidence type="ECO:0000313" key="3">
    <source>
        <dbReference type="Proteomes" id="UP000324222"/>
    </source>
</evidence>
<protein>
    <submittedName>
        <fullName evidence="2">Uncharacterized protein</fullName>
    </submittedName>
</protein>